<protein>
    <submittedName>
        <fullName evidence="2">Uncharacterized protein</fullName>
    </submittedName>
</protein>
<feature type="compositionally biased region" description="Polar residues" evidence="1">
    <location>
        <begin position="74"/>
        <end position="87"/>
    </location>
</feature>
<proteinExistence type="predicted"/>
<feature type="region of interest" description="Disordered" evidence="1">
    <location>
        <begin position="1"/>
        <end position="101"/>
    </location>
</feature>
<sequence>MDTKGKGNSESKTTKADRKSENKTPMTPRRKPPVDEKVSHKDDSMTQKAARKSTASAPSDDADKTIKKHPPTVKRTSGVLSNSNVTNLVKIPPNSKKTNRC</sequence>
<evidence type="ECO:0000313" key="2">
    <source>
        <dbReference type="EMBL" id="JAD78327.1"/>
    </source>
</evidence>
<dbReference type="EMBL" id="GBRH01219568">
    <property type="protein sequence ID" value="JAD78327.1"/>
    <property type="molecule type" value="Transcribed_RNA"/>
</dbReference>
<evidence type="ECO:0000256" key="1">
    <source>
        <dbReference type="SAM" id="MobiDB-lite"/>
    </source>
</evidence>
<dbReference type="AlphaFoldDB" id="A0A0A9D3J9"/>
<feature type="compositionally biased region" description="Basic and acidic residues" evidence="1">
    <location>
        <begin position="32"/>
        <end position="45"/>
    </location>
</feature>
<name>A0A0A9D3J9_ARUDO</name>
<reference evidence="2" key="1">
    <citation type="submission" date="2014-09" db="EMBL/GenBank/DDBJ databases">
        <authorList>
            <person name="Magalhaes I.L.F."/>
            <person name="Oliveira U."/>
            <person name="Santos F.R."/>
            <person name="Vidigal T.H.D.A."/>
            <person name="Brescovit A.D."/>
            <person name="Santos A.J."/>
        </authorList>
    </citation>
    <scope>NUCLEOTIDE SEQUENCE</scope>
    <source>
        <tissue evidence="2">Shoot tissue taken approximately 20 cm above the soil surface</tissue>
    </source>
</reference>
<reference evidence="2" key="2">
    <citation type="journal article" date="2015" name="Data Brief">
        <title>Shoot transcriptome of the giant reed, Arundo donax.</title>
        <authorList>
            <person name="Barrero R.A."/>
            <person name="Guerrero F.D."/>
            <person name="Moolhuijzen P."/>
            <person name="Goolsby J.A."/>
            <person name="Tidwell J."/>
            <person name="Bellgard S.E."/>
            <person name="Bellgard M.I."/>
        </authorList>
    </citation>
    <scope>NUCLEOTIDE SEQUENCE</scope>
    <source>
        <tissue evidence="2">Shoot tissue taken approximately 20 cm above the soil surface</tissue>
    </source>
</reference>
<organism evidence="2">
    <name type="scientific">Arundo donax</name>
    <name type="common">Giant reed</name>
    <name type="synonym">Donax arundinaceus</name>
    <dbReference type="NCBI Taxonomy" id="35708"/>
    <lineage>
        <taxon>Eukaryota</taxon>
        <taxon>Viridiplantae</taxon>
        <taxon>Streptophyta</taxon>
        <taxon>Embryophyta</taxon>
        <taxon>Tracheophyta</taxon>
        <taxon>Spermatophyta</taxon>
        <taxon>Magnoliopsida</taxon>
        <taxon>Liliopsida</taxon>
        <taxon>Poales</taxon>
        <taxon>Poaceae</taxon>
        <taxon>PACMAD clade</taxon>
        <taxon>Arundinoideae</taxon>
        <taxon>Arundineae</taxon>
        <taxon>Arundo</taxon>
    </lineage>
</organism>
<feature type="compositionally biased region" description="Basic and acidic residues" evidence="1">
    <location>
        <begin position="1"/>
        <end position="22"/>
    </location>
</feature>
<accession>A0A0A9D3J9</accession>